<feature type="non-terminal residue" evidence="5">
    <location>
        <position position="1"/>
    </location>
</feature>
<dbReference type="InterPro" id="IPR011611">
    <property type="entry name" value="PfkB_dom"/>
</dbReference>
<feature type="domain" description="Carbohydrate kinase PfkB" evidence="4">
    <location>
        <begin position="14"/>
        <end position="196"/>
    </location>
</feature>
<dbReference type="PANTHER" id="PTHR43320:SF3">
    <property type="entry name" value="CARBOHYDRATE KINASE PFKB DOMAIN-CONTAINING PROTEIN"/>
    <property type="match status" value="1"/>
</dbReference>
<keyword evidence="2" id="KW-0808">Transferase</keyword>
<dbReference type="AlphaFoldDB" id="X1G8N5"/>
<organism evidence="5">
    <name type="scientific">marine sediment metagenome</name>
    <dbReference type="NCBI Taxonomy" id="412755"/>
    <lineage>
        <taxon>unclassified sequences</taxon>
        <taxon>metagenomes</taxon>
        <taxon>ecological metagenomes</taxon>
    </lineage>
</organism>
<reference evidence="5" key="1">
    <citation type="journal article" date="2014" name="Front. Microbiol.">
        <title>High frequency of phylogenetically diverse reductive dehalogenase-homologous genes in deep subseafloor sedimentary metagenomes.</title>
        <authorList>
            <person name="Kawai M."/>
            <person name="Futagami T."/>
            <person name="Toyoda A."/>
            <person name="Takaki Y."/>
            <person name="Nishi S."/>
            <person name="Hori S."/>
            <person name="Arai W."/>
            <person name="Tsubouchi T."/>
            <person name="Morono Y."/>
            <person name="Uchiyama I."/>
            <person name="Ito T."/>
            <person name="Fujiyama A."/>
            <person name="Inagaki F."/>
            <person name="Takami H."/>
        </authorList>
    </citation>
    <scope>NUCLEOTIDE SEQUENCE</scope>
    <source>
        <strain evidence="5">Expedition CK06-06</strain>
    </source>
</reference>
<evidence type="ECO:0000313" key="5">
    <source>
        <dbReference type="EMBL" id="GAH37929.1"/>
    </source>
</evidence>
<dbReference type="InterPro" id="IPR029056">
    <property type="entry name" value="Ribokinase-like"/>
</dbReference>
<dbReference type="GO" id="GO:0016301">
    <property type="term" value="F:kinase activity"/>
    <property type="evidence" value="ECO:0007669"/>
    <property type="project" value="UniProtKB-KW"/>
</dbReference>
<dbReference type="EMBL" id="BARU01010837">
    <property type="protein sequence ID" value="GAH37929.1"/>
    <property type="molecule type" value="Genomic_DNA"/>
</dbReference>
<dbReference type="PROSITE" id="PS00584">
    <property type="entry name" value="PFKB_KINASES_2"/>
    <property type="match status" value="1"/>
</dbReference>
<dbReference type="InterPro" id="IPR052700">
    <property type="entry name" value="Carb_kinase_PfkB-like"/>
</dbReference>
<comment type="similarity">
    <text evidence="1">Belongs to the carbohydrate kinase PfkB family.</text>
</comment>
<keyword evidence="3" id="KW-0418">Kinase</keyword>
<dbReference type="Gene3D" id="3.40.1190.20">
    <property type="match status" value="1"/>
</dbReference>
<evidence type="ECO:0000256" key="3">
    <source>
        <dbReference type="ARBA" id="ARBA00022777"/>
    </source>
</evidence>
<sequence length="223" mass="24461">EREPPKPSVAFPSPCAALNLEEQDIVLEELQQSRILHVEGYLLEDRRLKKTALYAMQFAKEHGVRVSIDLGDPGVVRRNKVAITEILEKYGDLVFANEEEAKELVGLDAREALQSIAKLVEIAVIKVGANGSYIRDRNGTYEIPSYEAKVIDTTGAGDLFAAGVLYGTCCECNLAISGRIGSYFAARVVERLGARVARIDRAELQRLMAKGRSLLSSPDSAPR</sequence>
<dbReference type="SUPFAM" id="SSF53613">
    <property type="entry name" value="Ribokinase-like"/>
    <property type="match status" value="1"/>
</dbReference>
<dbReference type="InterPro" id="IPR002173">
    <property type="entry name" value="Carboh/pur_kinase_PfkB_CS"/>
</dbReference>
<proteinExistence type="inferred from homology"/>
<evidence type="ECO:0000256" key="1">
    <source>
        <dbReference type="ARBA" id="ARBA00010688"/>
    </source>
</evidence>
<protein>
    <recommendedName>
        <fullName evidence="4">Carbohydrate kinase PfkB domain-containing protein</fullName>
    </recommendedName>
</protein>
<gene>
    <name evidence="5" type="ORF">S03H2_20545</name>
</gene>
<dbReference type="Pfam" id="PF00294">
    <property type="entry name" value="PfkB"/>
    <property type="match status" value="1"/>
</dbReference>
<dbReference type="PANTHER" id="PTHR43320">
    <property type="entry name" value="SUGAR KINASE"/>
    <property type="match status" value="1"/>
</dbReference>
<evidence type="ECO:0000259" key="4">
    <source>
        <dbReference type="Pfam" id="PF00294"/>
    </source>
</evidence>
<name>X1G8N5_9ZZZZ</name>
<accession>X1G8N5</accession>
<comment type="caution">
    <text evidence="5">The sequence shown here is derived from an EMBL/GenBank/DDBJ whole genome shotgun (WGS) entry which is preliminary data.</text>
</comment>
<evidence type="ECO:0000256" key="2">
    <source>
        <dbReference type="ARBA" id="ARBA00022679"/>
    </source>
</evidence>
<dbReference type="CDD" id="cd01168">
    <property type="entry name" value="adenosine_kinase"/>
    <property type="match status" value="1"/>
</dbReference>